<proteinExistence type="predicted"/>
<name>A0ABQ6HNY9_9MICO</name>
<dbReference type="CDD" id="cd00978">
    <property type="entry name" value="chitosanase_GH46"/>
    <property type="match status" value="1"/>
</dbReference>
<gene>
    <name evidence="2" type="ORF">GCM10025862_20730</name>
</gene>
<dbReference type="EMBL" id="BSUJ01000001">
    <property type="protein sequence ID" value="GMA20052.1"/>
    <property type="molecule type" value="Genomic_DNA"/>
</dbReference>
<dbReference type="InterPro" id="IPR023346">
    <property type="entry name" value="Lysozyme-like_dom_sf"/>
</dbReference>
<feature type="chain" id="PRO_5046809552" evidence="1">
    <location>
        <begin position="31"/>
        <end position="303"/>
    </location>
</feature>
<organism evidence="2 3">
    <name type="scientific">Arsenicicoccus piscis</name>
    <dbReference type="NCBI Taxonomy" id="673954"/>
    <lineage>
        <taxon>Bacteria</taxon>
        <taxon>Bacillati</taxon>
        <taxon>Actinomycetota</taxon>
        <taxon>Actinomycetes</taxon>
        <taxon>Micrococcales</taxon>
        <taxon>Intrasporangiaceae</taxon>
        <taxon>Arsenicicoccus</taxon>
    </lineage>
</organism>
<dbReference type="InterPro" id="IPR000400">
    <property type="entry name" value="Glyco_hydro_46"/>
</dbReference>
<dbReference type="SUPFAM" id="SSF53955">
    <property type="entry name" value="Lysozyme-like"/>
    <property type="match status" value="1"/>
</dbReference>
<dbReference type="Gene3D" id="3.30.386.10">
    <property type="entry name" value="Chitosanase, subunit A, domain 2"/>
    <property type="match status" value="1"/>
</dbReference>
<dbReference type="Proteomes" id="UP001157109">
    <property type="component" value="Unassembled WGS sequence"/>
</dbReference>
<feature type="signal peptide" evidence="1">
    <location>
        <begin position="1"/>
        <end position="30"/>
    </location>
</feature>
<evidence type="ECO:0000313" key="3">
    <source>
        <dbReference type="Proteomes" id="UP001157109"/>
    </source>
</evidence>
<dbReference type="RefSeq" id="WP_241445063.1">
    <property type="nucleotide sequence ID" value="NZ_BSUJ01000001.1"/>
</dbReference>
<sequence length="303" mass="33114">MTGPLFTRRSLLVAASTASATLACASSASAAAAASTAPSLASLPSAVTFRGIPTAATTQSKESIMMLVSTAENSSLDWRRQYGYIEYDVEGNAAENRGYTAGIIGFTSKTHDMLALVRDYVRVAPRNNPLARFLPALQRVDGTSSTRGLGAPFVTAWRQAARTDPRFRAAQDRMRDRAYFTPAVNLGVRDRVQELGQFAYYDAAVMHGQDGLAEVRRLARLRARTPAAGGNERVYLKAFLDARVQVMRREVAHSDTSRIDAMQRRFLAQGKLTLGLPLAWSVYGDRYSLTAAQVNRYHATGRL</sequence>
<dbReference type="PROSITE" id="PS51318">
    <property type="entry name" value="TAT"/>
    <property type="match status" value="1"/>
</dbReference>
<protein>
    <submittedName>
        <fullName evidence="2">Chitosanase</fullName>
    </submittedName>
</protein>
<dbReference type="Pfam" id="PF01374">
    <property type="entry name" value="Glyco_hydro_46"/>
    <property type="match status" value="1"/>
</dbReference>
<evidence type="ECO:0000256" key="1">
    <source>
        <dbReference type="SAM" id="SignalP"/>
    </source>
</evidence>
<accession>A0ABQ6HNY9</accession>
<evidence type="ECO:0000313" key="2">
    <source>
        <dbReference type="EMBL" id="GMA20052.1"/>
    </source>
</evidence>
<keyword evidence="1" id="KW-0732">Signal</keyword>
<dbReference type="InterPro" id="IPR006311">
    <property type="entry name" value="TAT_signal"/>
</dbReference>
<keyword evidence="3" id="KW-1185">Reference proteome</keyword>
<dbReference type="Gene3D" id="1.20.141.10">
    <property type="entry name" value="Chitosanase, subunit A, domain 1"/>
    <property type="match status" value="1"/>
</dbReference>
<comment type="caution">
    <text evidence="2">The sequence shown here is derived from an EMBL/GenBank/DDBJ whole genome shotgun (WGS) entry which is preliminary data.</text>
</comment>
<dbReference type="InterPro" id="IPR023099">
    <property type="entry name" value="Glyco_hydro_46_N"/>
</dbReference>
<reference evidence="3" key="1">
    <citation type="journal article" date="2019" name="Int. J. Syst. Evol. Microbiol.">
        <title>The Global Catalogue of Microorganisms (GCM) 10K type strain sequencing project: providing services to taxonomists for standard genome sequencing and annotation.</title>
        <authorList>
            <consortium name="The Broad Institute Genomics Platform"/>
            <consortium name="The Broad Institute Genome Sequencing Center for Infectious Disease"/>
            <person name="Wu L."/>
            <person name="Ma J."/>
        </authorList>
    </citation>
    <scope>NUCLEOTIDE SEQUENCE [LARGE SCALE GENOMIC DNA]</scope>
    <source>
        <strain evidence="3">NBRC 105830</strain>
    </source>
</reference>